<gene>
    <name evidence="3" type="ORF">O0S08_05815</name>
</gene>
<dbReference type="Gene3D" id="3.90.1340.10">
    <property type="entry name" value="Phage tail collar domain"/>
    <property type="match status" value="1"/>
</dbReference>
<dbReference type="SUPFAM" id="SSF88874">
    <property type="entry name" value="Receptor-binding domain of short tail fibre protein gp12"/>
    <property type="match status" value="1"/>
</dbReference>
<feature type="domain" description="Phage tail collar" evidence="2">
    <location>
        <begin position="22"/>
        <end position="88"/>
    </location>
</feature>
<protein>
    <submittedName>
        <fullName evidence="3">Phage tail protein</fullName>
    </submittedName>
</protein>
<evidence type="ECO:0000313" key="4">
    <source>
        <dbReference type="Proteomes" id="UP001164459"/>
    </source>
</evidence>
<organism evidence="3 4">
    <name type="scientific">Nannocystis punicea</name>
    <dbReference type="NCBI Taxonomy" id="2995304"/>
    <lineage>
        <taxon>Bacteria</taxon>
        <taxon>Pseudomonadati</taxon>
        <taxon>Myxococcota</taxon>
        <taxon>Polyangia</taxon>
        <taxon>Nannocystales</taxon>
        <taxon>Nannocystaceae</taxon>
        <taxon>Nannocystis</taxon>
    </lineage>
</organism>
<evidence type="ECO:0000313" key="3">
    <source>
        <dbReference type="EMBL" id="WAS95660.1"/>
    </source>
</evidence>
<dbReference type="Proteomes" id="UP001164459">
    <property type="component" value="Chromosome"/>
</dbReference>
<dbReference type="InterPro" id="IPR011083">
    <property type="entry name" value="Phage_tail_collar_dom"/>
</dbReference>
<sequence length="202" mass="20962">MHFAGERPLGFGSTPFGEVPVGALVAFAGALAPTDGDHVTRPLEGWGWMLCDGRSLSVAQYPELFSVLGYVYGGSAGSFRIPDYRGYFLRGVDAGAGVDRDAATRTDPAGGAARNSGVGSIQPFATQTHEHTYLAARTTAAPANSGSAAGAPVGESQLTSGGPVTGNAAPSPVHVSQYETRPSNIYVNYIIKFTSGLRARPW</sequence>
<dbReference type="InterPro" id="IPR037053">
    <property type="entry name" value="Phage_tail_collar_dom_sf"/>
</dbReference>
<dbReference type="Pfam" id="PF07484">
    <property type="entry name" value="Collar"/>
    <property type="match status" value="1"/>
</dbReference>
<evidence type="ECO:0000259" key="2">
    <source>
        <dbReference type="Pfam" id="PF07484"/>
    </source>
</evidence>
<dbReference type="EMBL" id="CP114040">
    <property type="protein sequence ID" value="WAS95660.1"/>
    <property type="molecule type" value="Genomic_DNA"/>
</dbReference>
<proteinExistence type="predicted"/>
<accession>A0ABY7H993</accession>
<dbReference type="RefSeq" id="WP_269038006.1">
    <property type="nucleotide sequence ID" value="NZ_CP114040.1"/>
</dbReference>
<evidence type="ECO:0000256" key="1">
    <source>
        <dbReference type="SAM" id="MobiDB-lite"/>
    </source>
</evidence>
<reference evidence="3" key="1">
    <citation type="submission" date="2022-11" db="EMBL/GenBank/DDBJ databases">
        <title>Minimal conservation of predation-associated metabolite biosynthetic gene clusters underscores biosynthetic potential of Myxococcota including descriptions for ten novel species: Archangium lansinium sp. nov., Myxococcus landrumus sp. nov., Nannocystis bai.</title>
        <authorList>
            <person name="Ahearne A."/>
            <person name="Stevens C."/>
            <person name="Dowd S."/>
        </authorList>
    </citation>
    <scope>NUCLEOTIDE SEQUENCE</scope>
    <source>
        <strain evidence="3">Fl3</strain>
    </source>
</reference>
<feature type="region of interest" description="Disordered" evidence="1">
    <location>
        <begin position="144"/>
        <end position="174"/>
    </location>
</feature>
<name>A0ABY7H993_9BACT</name>
<keyword evidence="4" id="KW-1185">Reference proteome</keyword>